<organism evidence="12">
    <name type="scientific">hydrothermal vent metagenome</name>
    <dbReference type="NCBI Taxonomy" id="652676"/>
    <lineage>
        <taxon>unclassified sequences</taxon>
        <taxon>metagenomes</taxon>
        <taxon>ecological metagenomes</taxon>
    </lineage>
</organism>
<evidence type="ECO:0000256" key="10">
    <source>
        <dbReference type="ARBA" id="ARBA00023317"/>
    </source>
</evidence>
<evidence type="ECO:0000256" key="7">
    <source>
        <dbReference type="ARBA" id="ARBA00023209"/>
    </source>
</evidence>
<dbReference type="Pfam" id="PF02666">
    <property type="entry name" value="PS_Dcarbxylase"/>
    <property type="match status" value="1"/>
</dbReference>
<sequence length="235" mass="25803">MELIANLAALLQKKLLSKVPNFAEDAFIFIFPLGILAFVLLVVSCTSAFFGFLVCLVLIALIICFFRDPERTIDDNAPDALVSPADGKIKHIIENEDNPYTGKSCTRVTIFLSVLDVHINRIPMAGTIEQIDFKKDGKYLVADRPAASVENVQNTLVIKNGDTVVVVKQIVGLIARRIVCWAKEGETFERGQRFGLIRFGSRVDILVPVGTQIKVKEGDRVAGGKSIIGYLTPAQ</sequence>
<dbReference type="InterPro" id="IPR033175">
    <property type="entry name" value="PSD-A"/>
</dbReference>
<evidence type="ECO:0000256" key="8">
    <source>
        <dbReference type="ARBA" id="ARBA00023239"/>
    </source>
</evidence>
<keyword evidence="2" id="KW-0444">Lipid biosynthesis</keyword>
<protein>
    <submittedName>
        <fullName evidence="12">Phosphatidylserine decarboxylase</fullName>
        <ecNumber evidence="12">4.1.1.65</ecNumber>
    </submittedName>
</protein>
<dbReference type="EMBL" id="UOGG01000194">
    <property type="protein sequence ID" value="VAX32312.1"/>
    <property type="molecule type" value="Genomic_DNA"/>
</dbReference>
<evidence type="ECO:0000256" key="3">
    <source>
        <dbReference type="ARBA" id="ARBA00022793"/>
    </source>
</evidence>
<dbReference type="InterPro" id="IPR003817">
    <property type="entry name" value="PS_Dcarbxylase"/>
</dbReference>
<keyword evidence="6" id="KW-0865">Zymogen</keyword>
<keyword evidence="9" id="KW-1208">Phospholipid metabolism</keyword>
<gene>
    <name evidence="12" type="ORF">MNBD_NITROSPINAE05-1152</name>
</gene>
<keyword evidence="8 12" id="KW-0456">Lyase</keyword>
<dbReference type="AlphaFoldDB" id="A0A3B1CVA4"/>
<evidence type="ECO:0000313" key="12">
    <source>
        <dbReference type="EMBL" id="VAX32312.1"/>
    </source>
</evidence>
<keyword evidence="4" id="KW-0443">Lipid metabolism</keyword>
<name>A0A3B1CVA4_9ZZZZ</name>
<feature type="transmembrane region" description="Helical" evidence="11">
    <location>
        <begin position="48"/>
        <end position="66"/>
    </location>
</feature>
<evidence type="ECO:0000256" key="6">
    <source>
        <dbReference type="ARBA" id="ARBA00023145"/>
    </source>
</evidence>
<evidence type="ECO:0000256" key="9">
    <source>
        <dbReference type="ARBA" id="ARBA00023264"/>
    </source>
</evidence>
<feature type="transmembrane region" description="Helical" evidence="11">
    <location>
        <begin position="22"/>
        <end position="42"/>
    </location>
</feature>
<dbReference type="GO" id="GO:0008654">
    <property type="term" value="P:phospholipid biosynthetic process"/>
    <property type="evidence" value="ECO:0007669"/>
    <property type="project" value="UniProtKB-KW"/>
</dbReference>
<keyword evidence="11" id="KW-1133">Transmembrane helix</keyword>
<evidence type="ECO:0000256" key="4">
    <source>
        <dbReference type="ARBA" id="ARBA00023098"/>
    </source>
</evidence>
<keyword evidence="5 11" id="KW-0472">Membrane</keyword>
<reference evidence="12" key="1">
    <citation type="submission" date="2018-06" db="EMBL/GenBank/DDBJ databases">
        <authorList>
            <person name="Zhirakovskaya E."/>
        </authorList>
    </citation>
    <scope>NUCLEOTIDE SEQUENCE</scope>
</reference>
<keyword evidence="3" id="KW-0210">Decarboxylase</keyword>
<dbReference type="PANTHER" id="PTHR35809:SF1">
    <property type="entry name" value="ARCHAETIDYLSERINE DECARBOXYLASE PROENZYME-RELATED"/>
    <property type="match status" value="1"/>
</dbReference>
<keyword evidence="10" id="KW-0670">Pyruvate</keyword>
<dbReference type="NCBIfam" id="NF003685">
    <property type="entry name" value="PRK05305.2-5"/>
    <property type="match status" value="1"/>
</dbReference>
<proteinExistence type="predicted"/>
<dbReference type="PANTHER" id="PTHR35809">
    <property type="entry name" value="ARCHAETIDYLSERINE DECARBOXYLASE PROENZYME-RELATED"/>
    <property type="match status" value="1"/>
</dbReference>
<dbReference type="EC" id="4.1.1.65" evidence="12"/>
<dbReference type="GO" id="GO:0004609">
    <property type="term" value="F:phosphatidylserine decarboxylase activity"/>
    <property type="evidence" value="ECO:0007669"/>
    <property type="project" value="UniProtKB-EC"/>
</dbReference>
<evidence type="ECO:0000256" key="2">
    <source>
        <dbReference type="ARBA" id="ARBA00022516"/>
    </source>
</evidence>
<evidence type="ECO:0000256" key="1">
    <source>
        <dbReference type="ARBA" id="ARBA00022475"/>
    </source>
</evidence>
<keyword evidence="11" id="KW-0812">Transmembrane</keyword>
<accession>A0A3B1CVA4</accession>
<evidence type="ECO:0000256" key="5">
    <source>
        <dbReference type="ARBA" id="ARBA00023136"/>
    </source>
</evidence>
<evidence type="ECO:0000256" key="11">
    <source>
        <dbReference type="SAM" id="Phobius"/>
    </source>
</evidence>
<keyword evidence="7" id="KW-0594">Phospholipid biosynthesis</keyword>
<keyword evidence="1" id="KW-1003">Cell membrane</keyword>